<evidence type="ECO:0000256" key="1">
    <source>
        <dbReference type="SAM" id="MobiDB-lite"/>
    </source>
</evidence>
<dbReference type="Proteomes" id="UP000663838">
    <property type="component" value="Unassembled WGS sequence"/>
</dbReference>
<sequence length="444" mass="51612">MTCCFTSKREHSPAGLAVQFILSYNDPGTILSRYCNNHSDDEENDEQLIEKEIKLQEDYELPPFPADLKFFINQKDFTKLAAHSYLRRVLLNLVYDDIANKHHLLYPKSQDYIIIAKAILRSLNIPKFKNERKPLQKINAQVQRNKNKFGKGPGRPVKKTDLVSAERKTEKLMFIGRLDDEQDMFKLNQIYRRLFTCNNVIKEVLLEYPAYSLPPLVFEEVRMTTDTNIARNVELFLPVLFEKLPDNSMFISGFFTNPGDKTAISDPVIPASCIKMLNAKYELYLDYQLIEQTTSAQEAISILLCLYNIFEIKFTRHYLGINLLYGIMFQDQNELSKSLRKLLLSWDYIIENKSIVHQHQTKTTTVNNMSMIHTTTSTETYENDSNVLEETHFIQNQQINNRSSFDTEATTISTQHPKKRKQTTSNEEAARSSGRLQSKRFRLT</sequence>
<dbReference type="EMBL" id="CAJOBO010001863">
    <property type="protein sequence ID" value="CAF4414736.1"/>
    <property type="molecule type" value="Genomic_DNA"/>
</dbReference>
<dbReference type="AlphaFoldDB" id="A0A821K054"/>
<reference evidence="4" key="1">
    <citation type="submission" date="2021-02" db="EMBL/GenBank/DDBJ databases">
        <authorList>
            <person name="Nowell W R."/>
        </authorList>
    </citation>
    <scope>NUCLEOTIDE SEQUENCE</scope>
</reference>
<protein>
    <submittedName>
        <fullName evidence="4">Uncharacterized protein</fullName>
    </submittedName>
</protein>
<feature type="region of interest" description="Disordered" evidence="1">
    <location>
        <begin position="408"/>
        <end position="444"/>
    </location>
</feature>
<name>A0A821K054_9BILA</name>
<dbReference type="Proteomes" id="UP000663851">
    <property type="component" value="Unassembled WGS sequence"/>
</dbReference>
<organism evidence="4 5">
    <name type="scientific">Rotaria socialis</name>
    <dbReference type="NCBI Taxonomy" id="392032"/>
    <lineage>
        <taxon>Eukaryota</taxon>
        <taxon>Metazoa</taxon>
        <taxon>Spiralia</taxon>
        <taxon>Gnathifera</taxon>
        <taxon>Rotifera</taxon>
        <taxon>Eurotatoria</taxon>
        <taxon>Bdelloidea</taxon>
        <taxon>Philodinida</taxon>
        <taxon>Philodinidae</taxon>
        <taxon>Rotaria</taxon>
    </lineage>
</organism>
<evidence type="ECO:0000313" key="5">
    <source>
        <dbReference type="Proteomes" id="UP000663838"/>
    </source>
</evidence>
<evidence type="ECO:0000313" key="4">
    <source>
        <dbReference type="EMBL" id="CAF4731438.1"/>
    </source>
</evidence>
<dbReference type="EMBL" id="CAJOBS010001447">
    <property type="protein sequence ID" value="CAF4731438.1"/>
    <property type="molecule type" value="Genomic_DNA"/>
</dbReference>
<comment type="caution">
    <text evidence="4">The sequence shown here is derived from an EMBL/GenBank/DDBJ whole genome shotgun (WGS) entry which is preliminary data.</text>
</comment>
<accession>A0A821K054</accession>
<dbReference type="Proteomes" id="UP000663862">
    <property type="component" value="Unassembled WGS sequence"/>
</dbReference>
<evidence type="ECO:0000313" key="3">
    <source>
        <dbReference type="EMBL" id="CAF4518730.1"/>
    </source>
</evidence>
<dbReference type="EMBL" id="CAJOBQ010001825">
    <property type="protein sequence ID" value="CAF4518730.1"/>
    <property type="molecule type" value="Genomic_DNA"/>
</dbReference>
<evidence type="ECO:0000313" key="2">
    <source>
        <dbReference type="EMBL" id="CAF4414736.1"/>
    </source>
</evidence>
<proteinExistence type="predicted"/>
<gene>
    <name evidence="2" type="ORF">HFQ381_LOCUS21101</name>
    <name evidence="4" type="ORF">TOA249_LOCUS18920</name>
    <name evidence="3" type="ORF">TSG867_LOCUS22417</name>
</gene>